<keyword evidence="5" id="KW-1185">Reference proteome</keyword>
<protein>
    <submittedName>
        <fullName evidence="4">Uncharacterized protein</fullName>
    </submittedName>
</protein>
<sequence>MDTHKTIKTYRSLAVFVLLFSPVNYSADTFAAVYKYQDANGRWQFSDKPPKDKKTKIETLEFEAAPENPFELKFDYRIHNKQHIADVLNPFHIPIEIQVSFEEYSQLDTTLIVPSNSRETIYSGAAPTPHFTYRYVWGDPAKKPSLANYRLPVRSPSKHYISQSFHGQFSHHTQPSLYAVDLALPIGTDIVAAREGTVIHVKDDYAFGGARTYFLDKANTVSVLHEDGSYATYAHLLMGSAAVKAGQTVAAGDMLGQSGTSGYSTGPHLHFVIRKNAGFKTESIAFKFEDARGAFTPQRKQKICPCP</sequence>
<dbReference type="AlphaFoldDB" id="A0AAN1WED9"/>
<dbReference type="PANTHER" id="PTHR21666">
    <property type="entry name" value="PEPTIDASE-RELATED"/>
    <property type="match status" value="1"/>
</dbReference>
<dbReference type="InterPro" id="IPR016047">
    <property type="entry name" value="M23ase_b-sheet_dom"/>
</dbReference>
<dbReference type="Pfam" id="PF01551">
    <property type="entry name" value="Peptidase_M23"/>
    <property type="match status" value="1"/>
</dbReference>
<dbReference type="GO" id="GO:0004222">
    <property type="term" value="F:metalloendopeptidase activity"/>
    <property type="evidence" value="ECO:0007669"/>
    <property type="project" value="TreeGrafter"/>
</dbReference>
<dbReference type="Proteomes" id="UP001320119">
    <property type="component" value="Chromosome"/>
</dbReference>
<dbReference type="Pfam" id="PF13511">
    <property type="entry name" value="DUF4124"/>
    <property type="match status" value="1"/>
</dbReference>
<proteinExistence type="predicted"/>
<evidence type="ECO:0000259" key="2">
    <source>
        <dbReference type="Pfam" id="PF01551"/>
    </source>
</evidence>
<gene>
    <name evidence="4" type="ORF">MARGE09_P0255</name>
</gene>
<keyword evidence="1" id="KW-0732">Signal</keyword>
<evidence type="ECO:0000313" key="4">
    <source>
        <dbReference type="EMBL" id="BCD96056.1"/>
    </source>
</evidence>
<feature type="chain" id="PRO_5042979981" evidence="1">
    <location>
        <begin position="27"/>
        <end position="307"/>
    </location>
</feature>
<dbReference type="EMBL" id="AP023086">
    <property type="protein sequence ID" value="BCD96056.1"/>
    <property type="molecule type" value="Genomic_DNA"/>
</dbReference>
<dbReference type="Gene3D" id="2.70.70.10">
    <property type="entry name" value="Glucose Permease (Domain IIA)"/>
    <property type="match status" value="1"/>
</dbReference>
<name>A0AAN1WED9_9GAMM</name>
<dbReference type="InterPro" id="IPR011055">
    <property type="entry name" value="Dup_hybrid_motif"/>
</dbReference>
<dbReference type="InterPro" id="IPR025392">
    <property type="entry name" value="DUF4124"/>
</dbReference>
<dbReference type="CDD" id="cd12797">
    <property type="entry name" value="M23_peptidase"/>
    <property type="match status" value="1"/>
</dbReference>
<dbReference type="KEGG" id="marq:MARGE09_P0255"/>
<feature type="signal peptide" evidence="1">
    <location>
        <begin position="1"/>
        <end position="26"/>
    </location>
</feature>
<feature type="domain" description="M23ase beta-sheet core" evidence="2">
    <location>
        <begin position="179"/>
        <end position="277"/>
    </location>
</feature>
<evidence type="ECO:0000313" key="5">
    <source>
        <dbReference type="Proteomes" id="UP001320119"/>
    </source>
</evidence>
<dbReference type="PANTHER" id="PTHR21666:SF294">
    <property type="entry name" value="PEPTIDASE M23"/>
    <property type="match status" value="1"/>
</dbReference>
<accession>A0AAN1WED9</accession>
<dbReference type="InterPro" id="IPR050570">
    <property type="entry name" value="Cell_wall_metabolism_enzyme"/>
</dbReference>
<evidence type="ECO:0000259" key="3">
    <source>
        <dbReference type="Pfam" id="PF13511"/>
    </source>
</evidence>
<organism evidence="4 5">
    <name type="scientific">Marinagarivorans cellulosilyticus</name>
    <dbReference type="NCBI Taxonomy" id="2721545"/>
    <lineage>
        <taxon>Bacteria</taxon>
        <taxon>Pseudomonadati</taxon>
        <taxon>Pseudomonadota</taxon>
        <taxon>Gammaproteobacteria</taxon>
        <taxon>Cellvibrionales</taxon>
        <taxon>Cellvibrionaceae</taxon>
        <taxon>Marinagarivorans</taxon>
    </lineage>
</organism>
<reference evidence="4 5" key="1">
    <citation type="journal article" date="2022" name="IScience">
        <title>An ultrasensitive nanofiber-based assay for enzymatic hydrolysis and deep-sea microbial degradation of cellulose.</title>
        <authorList>
            <person name="Tsudome M."/>
            <person name="Tachioka M."/>
            <person name="Miyazaki M."/>
            <person name="Uchimura K."/>
            <person name="Tsuda M."/>
            <person name="Takaki Y."/>
            <person name="Deguchi S."/>
        </authorList>
    </citation>
    <scope>NUCLEOTIDE SEQUENCE [LARGE SCALE GENOMIC DNA]</scope>
    <source>
        <strain evidence="4 5">GE09</strain>
    </source>
</reference>
<evidence type="ECO:0000256" key="1">
    <source>
        <dbReference type="SAM" id="SignalP"/>
    </source>
</evidence>
<feature type="domain" description="DUF4124" evidence="3">
    <location>
        <begin position="28"/>
        <end position="55"/>
    </location>
</feature>
<dbReference type="SUPFAM" id="SSF51261">
    <property type="entry name" value="Duplicated hybrid motif"/>
    <property type="match status" value="1"/>
</dbReference>
<dbReference type="RefSeq" id="WP_236985563.1">
    <property type="nucleotide sequence ID" value="NZ_AP023086.1"/>
</dbReference>